<keyword evidence="1" id="KW-0489">Methyltransferase</keyword>
<dbReference type="RefSeq" id="WP_121228882.1">
    <property type="nucleotide sequence ID" value="NZ_JBIUBA010000003.1"/>
</dbReference>
<dbReference type="EMBL" id="RBXR01000001">
    <property type="protein sequence ID" value="RKT74354.1"/>
    <property type="molecule type" value="Genomic_DNA"/>
</dbReference>
<dbReference type="InterPro" id="IPR029063">
    <property type="entry name" value="SAM-dependent_MTases_sf"/>
</dbReference>
<sequence length="239" mass="25069">MPSPGLVQVVGKRCVPVAEAEFAQLRARHRSVLLDVGTGDGKHAYRLARADPDRLVVGVDANPDRMRGVSARAAAKPARGGVPNLVLAHAAAEDLPDCLGDVDEMHVLMPWGSLLRGVLGHAPNVLAGLAGACRAGARFHITVNLHAWRPAAPAVTGIAEPTPEWVRHELAHVYAEAGLRVTRVGYLADVGTSELTSTWTRKLGACREEFDVLGVEGTARGGSTRPVAGITSKAACLPA</sequence>
<dbReference type="SUPFAM" id="SSF53335">
    <property type="entry name" value="S-adenosyl-L-methionine-dependent methyltransferases"/>
    <property type="match status" value="1"/>
</dbReference>
<reference evidence="1 2" key="1">
    <citation type="submission" date="2018-10" db="EMBL/GenBank/DDBJ databases">
        <title>Sequencing the genomes of 1000 actinobacteria strains.</title>
        <authorList>
            <person name="Klenk H.-P."/>
        </authorList>
    </citation>
    <scope>NUCLEOTIDE SEQUENCE [LARGE SCALE GENOMIC DNA]</scope>
    <source>
        <strain evidence="1 2">DSM 43911</strain>
    </source>
</reference>
<gene>
    <name evidence="1" type="ORF">DFJ66_7698</name>
</gene>
<dbReference type="GO" id="GO:0008168">
    <property type="term" value="F:methyltransferase activity"/>
    <property type="evidence" value="ECO:0007669"/>
    <property type="project" value="UniProtKB-KW"/>
</dbReference>
<name>A0A495XN56_9PSEU</name>
<organism evidence="1 2">
    <name type="scientific">Saccharothrix variisporea</name>
    <dbReference type="NCBI Taxonomy" id="543527"/>
    <lineage>
        <taxon>Bacteria</taxon>
        <taxon>Bacillati</taxon>
        <taxon>Actinomycetota</taxon>
        <taxon>Actinomycetes</taxon>
        <taxon>Pseudonocardiales</taxon>
        <taxon>Pseudonocardiaceae</taxon>
        <taxon>Saccharothrix</taxon>
    </lineage>
</organism>
<keyword evidence="2" id="KW-1185">Reference proteome</keyword>
<keyword evidence="1" id="KW-0808">Transferase</keyword>
<evidence type="ECO:0000313" key="1">
    <source>
        <dbReference type="EMBL" id="RKT74354.1"/>
    </source>
</evidence>
<dbReference type="AlphaFoldDB" id="A0A495XN56"/>
<dbReference type="Gene3D" id="3.40.50.150">
    <property type="entry name" value="Vaccinia Virus protein VP39"/>
    <property type="match status" value="1"/>
</dbReference>
<comment type="caution">
    <text evidence="1">The sequence shown here is derived from an EMBL/GenBank/DDBJ whole genome shotgun (WGS) entry which is preliminary data.</text>
</comment>
<proteinExistence type="predicted"/>
<dbReference type="Proteomes" id="UP000272729">
    <property type="component" value="Unassembled WGS sequence"/>
</dbReference>
<dbReference type="Pfam" id="PF24675">
    <property type="entry name" value="NpmA"/>
    <property type="match status" value="1"/>
</dbReference>
<dbReference type="InterPro" id="IPR056262">
    <property type="entry name" value="NpmA"/>
</dbReference>
<dbReference type="OrthoDB" id="5505369at2"/>
<dbReference type="GO" id="GO:0032259">
    <property type="term" value="P:methylation"/>
    <property type="evidence" value="ECO:0007669"/>
    <property type="project" value="UniProtKB-KW"/>
</dbReference>
<accession>A0A495XN56</accession>
<protein>
    <submittedName>
        <fullName evidence="1">16S rRNA (Adenine(1408)-N(1))-methyltransferase</fullName>
    </submittedName>
</protein>
<dbReference type="CDD" id="cd02440">
    <property type="entry name" value="AdoMet_MTases"/>
    <property type="match status" value="1"/>
</dbReference>
<evidence type="ECO:0000313" key="2">
    <source>
        <dbReference type="Proteomes" id="UP000272729"/>
    </source>
</evidence>